<dbReference type="Proteomes" id="UP000800200">
    <property type="component" value="Unassembled WGS sequence"/>
</dbReference>
<reference evidence="1" key="1">
    <citation type="journal article" date="2020" name="Stud. Mycol.">
        <title>101 Dothideomycetes genomes: a test case for predicting lifestyles and emergence of pathogens.</title>
        <authorList>
            <person name="Haridas S."/>
            <person name="Albert R."/>
            <person name="Binder M."/>
            <person name="Bloem J."/>
            <person name="Labutti K."/>
            <person name="Salamov A."/>
            <person name="Andreopoulos B."/>
            <person name="Baker S."/>
            <person name="Barry K."/>
            <person name="Bills G."/>
            <person name="Bluhm B."/>
            <person name="Cannon C."/>
            <person name="Castanera R."/>
            <person name="Culley D."/>
            <person name="Daum C."/>
            <person name="Ezra D."/>
            <person name="Gonzalez J."/>
            <person name="Henrissat B."/>
            <person name="Kuo A."/>
            <person name="Liang C."/>
            <person name="Lipzen A."/>
            <person name="Lutzoni F."/>
            <person name="Magnuson J."/>
            <person name="Mondo S."/>
            <person name="Nolan M."/>
            <person name="Ohm R."/>
            <person name="Pangilinan J."/>
            <person name="Park H.-J."/>
            <person name="Ramirez L."/>
            <person name="Alfaro M."/>
            <person name="Sun H."/>
            <person name="Tritt A."/>
            <person name="Yoshinaga Y."/>
            <person name="Zwiers L.-H."/>
            <person name="Turgeon B."/>
            <person name="Goodwin S."/>
            <person name="Spatafora J."/>
            <person name="Crous P."/>
            <person name="Grigoriev I."/>
        </authorList>
    </citation>
    <scope>NUCLEOTIDE SEQUENCE</scope>
    <source>
        <strain evidence="1">CBS 207.26</strain>
    </source>
</reference>
<gene>
    <name evidence="1" type="ORF">K469DRAFT_695272</name>
</gene>
<evidence type="ECO:0000313" key="2">
    <source>
        <dbReference type="Proteomes" id="UP000800200"/>
    </source>
</evidence>
<name>A0A6A6DKJ6_9PEZI</name>
<organism evidence="1 2">
    <name type="scientific">Zopfia rhizophila CBS 207.26</name>
    <dbReference type="NCBI Taxonomy" id="1314779"/>
    <lineage>
        <taxon>Eukaryota</taxon>
        <taxon>Fungi</taxon>
        <taxon>Dikarya</taxon>
        <taxon>Ascomycota</taxon>
        <taxon>Pezizomycotina</taxon>
        <taxon>Dothideomycetes</taxon>
        <taxon>Dothideomycetes incertae sedis</taxon>
        <taxon>Zopfiaceae</taxon>
        <taxon>Zopfia</taxon>
    </lineage>
</organism>
<proteinExistence type="predicted"/>
<protein>
    <submittedName>
        <fullName evidence="1">Uncharacterized protein</fullName>
    </submittedName>
</protein>
<keyword evidence="2" id="KW-1185">Reference proteome</keyword>
<accession>A0A6A6DKJ6</accession>
<dbReference type="AlphaFoldDB" id="A0A6A6DKJ6"/>
<evidence type="ECO:0000313" key="1">
    <source>
        <dbReference type="EMBL" id="KAF2178749.1"/>
    </source>
</evidence>
<dbReference type="EMBL" id="ML994673">
    <property type="protein sequence ID" value="KAF2178749.1"/>
    <property type="molecule type" value="Genomic_DNA"/>
</dbReference>
<sequence length="157" mass="18019">MDTGAWFQESPPTSALSGIFLATAPTPTPTPTYHQVRLQTSASTPAVSHEKTFLCKVKEVFEHMNGYLVDTEVFETSLAGKPGHPVHPVQGKRRRIYTWAEFKVVKFEDTPEYQQEFKKAEGLFQKLQLQDEGWMSQCLTFNPIEAFQKMFYQRQDP</sequence>